<comment type="caution">
    <text evidence="2">The sequence shown here is derived from an EMBL/GenBank/DDBJ whole genome shotgun (WGS) entry which is preliminary data.</text>
</comment>
<gene>
    <name evidence="2" type="ORF">NPIL_103751</name>
</gene>
<name>A0A8X6UFY8_NEPPI</name>
<sequence length="72" mass="8214">KKFHFSSYEEMEESRSRSPGFMMASTGQVLISSSPHDSLKQFLVEKIQVELGEDPGPIVEMVWKFDEYAGEV</sequence>
<dbReference type="Proteomes" id="UP000887013">
    <property type="component" value="Unassembled WGS sequence"/>
</dbReference>
<evidence type="ECO:0000313" key="3">
    <source>
        <dbReference type="Proteomes" id="UP000887013"/>
    </source>
</evidence>
<dbReference type="AlphaFoldDB" id="A0A8X6UFY8"/>
<protein>
    <submittedName>
        <fullName evidence="2">Uncharacterized protein</fullName>
    </submittedName>
</protein>
<evidence type="ECO:0000313" key="2">
    <source>
        <dbReference type="EMBL" id="GFU10438.1"/>
    </source>
</evidence>
<dbReference type="EMBL" id="BMAW01124995">
    <property type="protein sequence ID" value="GFU10438.1"/>
    <property type="molecule type" value="Genomic_DNA"/>
</dbReference>
<accession>A0A8X6UFY8</accession>
<keyword evidence="3" id="KW-1185">Reference proteome</keyword>
<evidence type="ECO:0000256" key="1">
    <source>
        <dbReference type="SAM" id="MobiDB-lite"/>
    </source>
</evidence>
<feature type="region of interest" description="Disordered" evidence="1">
    <location>
        <begin position="1"/>
        <end position="20"/>
    </location>
</feature>
<organism evidence="2 3">
    <name type="scientific">Nephila pilipes</name>
    <name type="common">Giant wood spider</name>
    <name type="synonym">Nephila maculata</name>
    <dbReference type="NCBI Taxonomy" id="299642"/>
    <lineage>
        <taxon>Eukaryota</taxon>
        <taxon>Metazoa</taxon>
        <taxon>Ecdysozoa</taxon>
        <taxon>Arthropoda</taxon>
        <taxon>Chelicerata</taxon>
        <taxon>Arachnida</taxon>
        <taxon>Araneae</taxon>
        <taxon>Araneomorphae</taxon>
        <taxon>Entelegynae</taxon>
        <taxon>Araneoidea</taxon>
        <taxon>Nephilidae</taxon>
        <taxon>Nephila</taxon>
    </lineage>
</organism>
<proteinExistence type="predicted"/>
<reference evidence="2" key="1">
    <citation type="submission" date="2020-08" db="EMBL/GenBank/DDBJ databases">
        <title>Multicomponent nature underlies the extraordinary mechanical properties of spider dragline silk.</title>
        <authorList>
            <person name="Kono N."/>
            <person name="Nakamura H."/>
            <person name="Mori M."/>
            <person name="Yoshida Y."/>
            <person name="Ohtoshi R."/>
            <person name="Malay A.D."/>
            <person name="Moran D.A.P."/>
            <person name="Tomita M."/>
            <person name="Numata K."/>
            <person name="Arakawa K."/>
        </authorList>
    </citation>
    <scope>NUCLEOTIDE SEQUENCE</scope>
</reference>
<feature type="non-terminal residue" evidence="2">
    <location>
        <position position="1"/>
    </location>
</feature>